<dbReference type="Gramene" id="LPERR05G23400.4">
    <property type="protein sequence ID" value="LPERR05G23400.4"/>
    <property type="gene ID" value="LPERR05G23400"/>
</dbReference>
<evidence type="ECO:0000256" key="1">
    <source>
        <dbReference type="ARBA" id="ARBA00004123"/>
    </source>
</evidence>
<evidence type="ECO:0000256" key="2">
    <source>
        <dbReference type="ARBA" id="ARBA00022491"/>
    </source>
</evidence>
<evidence type="ECO:0000256" key="4">
    <source>
        <dbReference type="PROSITE-ProRule" id="PRU00810"/>
    </source>
</evidence>
<feature type="region of interest" description="Disordered" evidence="5">
    <location>
        <begin position="519"/>
        <end position="538"/>
    </location>
</feature>
<evidence type="ECO:0000256" key="5">
    <source>
        <dbReference type="SAM" id="MobiDB-lite"/>
    </source>
</evidence>
<dbReference type="AlphaFoldDB" id="A0A0D9WKF9"/>
<feature type="region of interest" description="Disordered" evidence="5">
    <location>
        <begin position="207"/>
        <end position="239"/>
    </location>
</feature>
<reference evidence="7 8" key="1">
    <citation type="submission" date="2012-08" db="EMBL/GenBank/DDBJ databases">
        <title>Oryza genome evolution.</title>
        <authorList>
            <person name="Wing R.A."/>
        </authorList>
    </citation>
    <scope>NUCLEOTIDE SEQUENCE</scope>
</reference>
<dbReference type="GO" id="GO:0000122">
    <property type="term" value="P:negative regulation of transcription by RNA polymerase II"/>
    <property type="evidence" value="ECO:0007669"/>
    <property type="project" value="TreeGrafter"/>
</dbReference>
<keyword evidence="3 4" id="KW-0539">Nucleus</keyword>
<feature type="domain" description="Histone deacetylase interacting" evidence="6">
    <location>
        <begin position="263"/>
        <end position="363"/>
    </location>
</feature>
<dbReference type="InterPro" id="IPR036600">
    <property type="entry name" value="PAH_sf"/>
</dbReference>
<dbReference type="Gramene" id="LPERR05G23400.2">
    <property type="protein sequence ID" value="LPERR05G23400.2"/>
    <property type="gene ID" value="LPERR05G23400"/>
</dbReference>
<accession>A0A0D9WKF9</accession>
<reference evidence="7" key="3">
    <citation type="submission" date="2015-04" db="UniProtKB">
        <authorList>
            <consortium name="EnsemblPlants"/>
        </authorList>
    </citation>
    <scope>IDENTIFICATION</scope>
</reference>
<dbReference type="SMART" id="SM00761">
    <property type="entry name" value="HDAC_interact"/>
    <property type="match status" value="1"/>
</dbReference>
<dbReference type="eggNOG" id="KOG4204">
    <property type="taxonomic scope" value="Eukaryota"/>
</dbReference>
<proteinExistence type="predicted"/>
<evidence type="ECO:0000313" key="7">
    <source>
        <dbReference type="EnsemblPlants" id="LPERR05G23400.2"/>
    </source>
</evidence>
<dbReference type="GO" id="GO:0003714">
    <property type="term" value="F:transcription corepressor activity"/>
    <property type="evidence" value="ECO:0007669"/>
    <property type="project" value="InterPro"/>
</dbReference>
<dbReference type="Gene3D" id="1.20.1160.11">
    <property type="entry name" value="Paired amphipathic helix"/>
    <property type="match status" value="1"/>
</dbReference>
<evidence type="ECO:0000313" key="8">
    <source>
        <dbReference type="Proteomes" id="UP000032180"/>
    </source>
</evidence>
<keyword evidence="8" id="KW-1185">Reference proteome</keyword>
<dbReference type="EnsemblPlants" id="LPERR05G23400.4">
    <property type="protein sequence ID" value="LPERR05G23400.4"/>
    <property type="gene ID" value="LPERR05G23400"/>
</dbReference>
<keyword evidence="2" id="KW-0678">Repressor</keyword>
<dbReference type="GO" id="GO:0000118">
    <property type="term" value="C:histone deacetylase complex"/>
    <property type="evidence" value="ECO:0007669"/>
    <property type="project" value="TreeGrafter"/>
</dbReference>
<dbReference type="PANTHER" id="PTHR12346:SF25">
    <property type="entry name" value="OS05G0588700 PROTEIN"/>
    <property type="match status" value="1"/>
</dbReference>
<dbReference type="PROSITE" id="PS51477">
    <property type="entry name" value="PAH"/>
    <property type="match status" value="1"/>
</dbReference>
<dbReference type="Proteomes" id="UP000032180">
    <property type="component" value="Chromosome 5"/>
</dbReference>
<dbReference type="Pfam" id="PF16879">
    <property type="entry name" value="Sin3a_C"/>
    <property type="match status" value="1"/>
</dbReference>
<reference evidence="7 8" key="2">
    <citation type="submission" date="2013-12" db="EMBL/GenBank/DDBJ databases">
        <authorList>
            <person name="Yu Y."/>
            <person name="Lee S."/>
            <person name="de Baynast K."/>
            <person name="Wissotski M."/>
            <person name="Liu L."/>
            <person name="Talag J."/>
            <person name="Goicoechea J."/>
            <person name="Angelova A."/>
            <person name="Jetty R."/>
            <person name="Kudrna D."/>
            <person name="Golser W."/>
            <person name="Rivera L."/>
            <person name="Zhang J."/>
            <person name="Wing R."/>
        </authorList>
    </citation>
    <scope>NUCLEOTIDE SEQUENCE</scope>
</reference>
<dbReference type="STRING" id="77586.A0A0D9WKF9"/>
<evidence type="ECO:0000259" key="6">
    <source>
        <dbReference type="SMART" id="SM00761"/>
    </source>
</evidence>
<dbReference type="InterPro" id="IPR039774">
    <property type="entry name" value="Sin3-like"/>
</dbReference>
<dbReference type="GO" id="GO:0000785">
    <property type="term" value="C:chromatin"/>
    <property type="evidence" value="ECO:0007669"/>
    <property type="project" value="TreeGrafter"/>
</dbReference>
<organism evidence="7 8">
    <name type="scientific">Leersia perrieri</name>
    <dbReference type="NCBI Taxonomy" id="77586"/>
    <lineage>
        <taxon>Eukaryota</taxon>
        <taxon>Viridiplantae</taxon>
        <taxon>Streptophyta</taxon>
        <taxon>Embryophyta</taxon>
        <taxon>Tracheophyta</taxon>
        <taxon>Spermatophyta</taxon>
        <taxon>Magnoliopsida</taxon>
        <taxon>Liliopsida</taxon>
        <taxon>Poales</taxon>
        <taxon>Poaceae</taxon>
        <taxon>BOP clade</taxon>
        <taxon>Oryzoideae</taxon>
        <taxon>Oryzeae</taxon>
        <taxon>Oryzinae</taxon>
        <taxon>Leersia</taxon>
    </lineage>
</organism>
<sequence>MESPGDPGDGFPSKRVKTNQYGENTMQCLMYVKGHLPVDVYSDFVHSLVQIRRRKRNISIDECKDIILNILDGQPRVIKAFQTFIQGGSPYYGGILEKSIGFFKRVQTCPDISTDVYNALIRTMANFSHSTTMTLEDVIEEVKGLIGNNTELLQEFLTFVPYYMRALQNEQSCTSPKNSRGTKTVLSLTPDANNKCDGIQVKETNHRNEVPQLKYTQDQNNQGDDESPHVELDEDDEEYNPEPLHQWVISLEDKLPPKVDLSNAKQCTPSYCLLPKNCVTLQSSYQTELGKSILNDSLVSVTSGSEDCFKFRTKNQYEENMFKCEDDLYESDMVLQRFRATVDFIKNLQVRVGSNVKIQEHLTPLHKRCIEQLYDDSGTDMLDVLSESENTSSALAVILSRLNHKIRDLSEARLSLNKICSDIVANNYHMSLDLRSPSFKQLDMKRMNPKALLAEDKQISKTKSHTDIHIHEDIGNIINYAYSRSRSTEDKPMMNWTELVKEFLPVKFQWTDLKDRVAHKKRVESSRGKSSGPTSSLDHFDAEVEEGEFIPDVENIQSCVQRLPTNNSTHSTYGHWNESEEHYESKEDFNDEVGSSAYSGRKAKAVLCRLLQVMYERLLVAKELSKGASVRDSYAEFKEKLCNLIDGTTDNWNFEQHCLKFLGPNSYVLFTLDKLIERAIKQICKIYPSHEDSSVLQQQDKLRTNSLNGPALVARRINLSKEFLHHKNARGYPIQPSIELSKQDGGEGAGSKPHSDSGKVNQNHFQRRRKRTLEKGAPSSCRPGPEN</sequence>
<dbReference type="SUPFAM" id="SSF47762">
    <property type="entry name" value="PAH2 domain"/>
    <property type="match status" value="1"/>
</dbReference>
<comment type="subcellular location">
    <subcellularLocation>
        <location evidence="1 4">Nucleus</location>
    </subcellularLocation>
</comment>
<dbReference type="InterPro" id="IPR003822">
    <property type="entry name" value="PAH"/>
</dbReference>
<evidence type="ECO:0000256" key="3">
    <source>
        <dbReference type="ARBA" id="ARBA00023242"/>
    </source>
</evidence>
<dbReference type="Pfam" id="PF08295">
    <property type="entry name" value="Sin3_corepress"/>
    <property type="match status" value="1"/>
</dbReference>
<dbReference type="InterPro" id="IPR013194">
    <property type="entry name" value="HDAC_interact_dom"/>
</dbReference>
<dbReference type="EnsemblPlants" id="LPERR05G23400.2">
    <property type="protein sequence ID" value="LPERR05G23400.2"/>
    <property type="gene ID" value="LPERR05G23400"/>
</dbReference>
<protein>
    <recommendedName>
        <fullName evidence="6">Histone deacetylase interacting domain-containing protein</fullName>
    </recommendedName>
</protein>
<feature type="region of interest" description="Disordered" evidence="5">
    <location>
        <begin position="734"/>
        <end position="787"/>
    </location>
</feature>
<dbReference type="InterPro" id="IPR031693">
    <property type="entry name" value="Sin3_C"/>
</dbReference>
<dbReference type="PANTHER" id="PTHR12346">
    <property type="entry name" value="SIN3B-RELATED"/>
    <property type="match status" value="1"/>
</dbReference>
<name>A0A0D9WKF9_9ORYZ</name>
<dbReference type="Pfam" id="PF02671">
    <property type="entry name" value="PAH"/>
    <property type="match status" value="1"/>
</dbReference>